<dbReference type="KEGG" id="vg:80513583"/>
<dbReference type="Proteomes" id="UP000240461">
    <property type="component" value="Segment"/>
</dbReference>
<evidence type="ECO:0000313" key="2">
    <source>
        <dbReference type="Proteomes" id="UP000240461"/>
    </source>
</evidence>
<organism evidence="1 2">
    <name type="scientific">Acanthamoeba polyphaga mimivirus Kroon</name>
    <dbReference type="NCBI Taxonomy" id="3069720"/>
    <lineage>
        <taxon>Viruses</taxon>
        <taxon>Varidnaviria</taxon>
        <taxon>Bamfordvirae</taxon>
        <taxon>Nucleocytoviricota</taxon>
        <taxon>Megaviricetes</taxon>
        <taxon>Imitervirales</taxon>
        <taxon>Mimiviridae</taxon>
        <taxon>Megamimivirinae</taxon>
        <taxon>Mimivirus</taxon>
        <taxon>Mimivirus lagoaense</taxon>
    </lineage>
</organism>
<dbReference type="EMBL" id="KM982402">
    <property type="protein sequence ID" value="AKI79785.1"/>
    <property type="molecule type" value="Genomic_DNA"/>
</dbReference>
<sequence length="217" mass="25873">MYFIIANSLRPLHNCNHIDDMRISYVPEGWSFTELKNIYEYIDQGKFLINIELPTNNPEFKIFKCPKTNKLSANFILLKTRRFLSEPKTWEYIINSGAEINDIYTADLILNRVIEMNWDAVLKYLLDIMEKNNVIKFSYKSKHIIDCIEHHKYDLVKFIYVSTHIINCIKCHKNNMVLIFLNKINICKINYFYLNKWYKQAINSGNHEIAKYINSLT</sequence>
<protein>
    <submittedName>
        <fullName evidence="1">Ankyrin repeat protein</fullName>
    </submittedName>
</protein>
<proteinExistence type="predicted"/>
<name>A0A0G2Y224_9VIRU</name>
<reference evidence="1 2" key="1">
    <citation type="submission" date="2014-10" db="EMBL/GenBank/DDBJ databases">
        <title>Pan-genome analysis of Brazilian lineage A amoebal mimiviruses.</title>
        <authorList>
            <person name="Assis F.L."/>
            <person name="Abrahao J.S."/>
            <person name="Kroon E.G."/>
            <person name="Dornas F.P."/>
            <person name="Andrade K.R."/>
            <person name="Borato P.V.M."/>
            <person name="Pilotto M.R."/>
            <person name="Benamar S."/>
            <person name="LaScola B."/>
            <person name="Colson P."/>
        </authorList>
    </citation>
    <scope>NUCLEOTIDE SEQUENCE [LARGE SCALE GENOMIC DNA]</scope>
    <source>
        <strain evidence="1 2">Kroon</strain>
    </source>
</reference>
<evidence type="ECO:0000313" key="1">
    <source>
        <dbReference type="EMBL" id="AKI79785.1"/>
    </source>
</evidence>
<accession>A0A0G2Y224</accession>
<keyword evidence="2" id="KW-1185">Reference proteome</keyword>